<dbReference type="InterPro" id="IPR000719">
    <property type="entry name" value="Prot_kinase_dom"/>
</dbReference>
<keyword evidence="13" id="KW-0995">Kinetochore</keyword>
<dbReference type="FunFam" id="3.30.200.20:FF:000123">
    <property type="entry name" value="serine/threonine-protein kinase PRP4 homolog"/>
    <property type="match status" value="1"/>
</dbReference>
<keyword evidence="8" id="KW-0507">mRNA processing</keyword>
<evidence type="ECO:0000256" key="23">
    <source>
        <dbReference type="ARBA" id="ARBA00048659"/>
    </source>
</evidence>
<dbReference type="PROSITE" id="PS50011">
    <property type="entry name" value="PROTEIN_KINASE_DOM"/>
    <property type="match status" value="1"/>
</dbReference>
<comment type="subcellular location">
    <subcellularLocation>
        <location evidence="2">Chromosome</location>
        <location evidence="2">Centromere</location>
        <location evidence="2">Kinetochore</location>
    </subcellularLocation>
    <subcellularLocation>
        <location evidence="1">Nucleus</location>
    </subcellularLocation>
</comment>
<evidence type="ECO:0000313" key="27">
    <source>
        <dbReference type="EMBL" id="RWS28390.1"/>
    </source>
</evidence>
<evidence type="ECO:0000256" key="5">
    <source>
        <dbReference type="ARBA" id="ARBA00022499"/>
    </source>
</evidence>
<feature type="compositionally biased region" description="Basic residues" evidence="25">
    <location>
        <begin position="165"/>
        <end position="180"/>
    </location>
</feature>
<comment type="subunit">
    <text evidence="22">Interacts with CLK1 C-terminus. Associates with the U5 snRNP and NCOR1 deacetylase complexes. Identified in the spliceosome C complex.</text>
</comment>
<evidence type="ECO:0000256" key="16">
    <source>
        <dbReference type="ARBA" id="ARBA00022990"/>
    </source>
</evidence>
<feature type="compositionally biased region" description="Basic and acidic residues" evidence="25">
    <location>
        <begin position="98"/>
        <end position="116"/>
    </location>
</feature>
<dbReference type="InterPro" id="IPR008271">
    <property type="entry name" value="Ser/Thr_kinase_AS"/>
</dbReference>
<feature type="domain" description="Protein kinase" evidence="26">
    <location>
        <begin position="483"/>
        <end position="799"/>
    </location>
</feature>
<dbReference type="InterPro" id="IPR011009">
    <property type="entry name" value="Kinase-like_dom_sf"/>
</dbReference>
<keyword evidence="10" id="KW-0747">Spliceosome</keyword>
<dbReference type="SMART" id="SM00220">
    <property type="entry name" value="S_TKc"/>
    <property type="match status" value="1"/>
</dbReference>
<dbReference type="VEuPathDB" id="VectorBase:LDEU003651"/>
<evidence type="ECO:0000259" key="26">
    <source>
        <dbReference type="PROSITE" id="PS50011"/>
    </source>
</evidence>
<evidence type="ECO:0000256" key="2">
    <source>
        <dbReference type="ARBA" id="ARBA00004629"/>
    </source>
</evidence>
<evidence type="ECO:0000256" key="14">
    <source>
        <dbReference type="ARBA" id="ARBA00022840"/>
    </source>
</evidence>
<dbReference type="Gene3D" id="3.30.200.20">
    <property type="entry name" value="Phosphorylase Kinase, domain 1"/>
    <property type="match status" value="1"/>
</dbReference>
<dbReference type="PANTHER" id="PTHR24058">
    <property type="entry name" value="DUAL SPECIFICITY PROTEIN KINASE"/>
    <property type="match status" value="1"/>
</dbReference>
<keyword evidence="17" id="KW-0508">mRNA splicing</keyword>
<gene>
    <name evidence="27" type="ORF">B4U80_08542</name>
</gene>
<reference evidence="27 28" key="1">
    <citation type="journal article" date="2018" name="Gigascience">
        <title>Genomes of trombidid mites reveal novel predicted allergens and laterally-transferred genes associated with secondary metabolism.</title>
        <authorList>
            <person name="Dong X."/>
            <person name="Chaisiri K."/>
            <person name="Xia D."/>
            <person name="Armstrong S.D."/>
            <person name="Fang Y."/>
            <person name="Donnelly M.J."/>
            <person name="Kadowaki T."/>
            <person name="McGarry J.W."/>
            <person name="Darby A.C."/>
            <person name="Makepeace B.L."/>
        </authorList>
    </citation>
    <scope>NUCLEOTIDE SEQUENCE [LARGE SCALE GENOMIC DNA]</scope>
    <source>
        <strain evidence="27">UoL-UT</strain>
    </source>
</reference>
<evidence type="ECO:0000256" key="22">
    <source>
        <dbReference type="ARBA" id="ARBA00046964"/>
    </source>
</evidence>
<evidence type="ECO:0000256" key="15">
    <source>
        <dbReference type="ARBA" id="ARBA00022843"/>
    </source>
</evidence>
<dbReference type="Gene3D" id="1.10.510.10">
    <property type="entry name" value="Transferase(Phosphotransferase) domain 1"/>
    <property type="match status" value="1"/>
</dbReference>
<feature type="compositionally biased region" description="Basic and acidic residues" evidence="25">
    <location>
        <begin position="227"/>
        <end position="246"/>
    </location>
</feature>
<evidence type="ECO:0000256" key="10">
    <source>
        <dbReference type="ARBA" id="ARBA00022728"/>
    </source>
</evidence>
<dbReference type="AlphaFoldDB" id="A0A443SLI8"/>
<accession>A0A443SLI8</accession>
<dbReference type="GO" id="GO:0005524">
    <property type="term" value="F:ATP binding"/>
    <property type="evidence" value="ECO:0007669"/>
    <property type="project" value="UniProtKB-KW"/>
</dbReference>
<evidence type="ECO:0000256" key="17">
    <source>
        <dbReference type="ARBA" id="ARBA00023187"/>
    </source>
</evidence>
<evidence type="ECO:0000256" key="18">
    <source>
        <dbReference type="ARBA" id="ARBA00023242"/>
    </source>
</evidence>
<feature type="region of interest" description="Disordered" evidence="25">
    <location>
        <begin position="81"/>
        <end position="136"/>
    </location>
</feature>
<evidence type="ECO:0000256" key="20">
    <source>
        <dbReference type="ARBA" id="ARBA00023637"/>
    </source>
</evidence>
<protein>
    <recommendedName>
        <fullName evidence="20">Serine/threonine-protein kinase PRP4 homolog</fullName>
        <ecNumber evidence="3">2.7.11.1</ecNumber>
    </recommendedName>
    <alternativeName>
        <fullName evidence="21">PRP4 pre-mRNA-processing factor 4 homolog</fullName>
    </alternativeName>
</protein>
<dbReference type="GO" id="GO:0004674">
    <property type="term" value="F:protein serine/threonine kinase activity"/>
    <property type="evidence" value="ECO:0007669"/>
    <property type="project" value="UniProtKB-KW"/>
</dbReference>
<feature type="compositionally biased region" description="Acidic residues" evidence="25">
    <location>
        <begin position="305"/>
        <end position="324"/>
    </location>
</feature>
<keyword evidence="6" id="KW-0723">Serine/threonine-protein kinase</keyword>
<sequence length="804" mass="93833">MYSMTRYLNGPLLFGYHLLNDSRNKQKMDTIFAKSVAIAEEELDLDELFKRKEMLKAMLDGEMELPNDGTVVPKNEENVKESSIESECDENMAVSNNHKLELETDNEPKIGKDGSAKHSQSKSEKKRKHSEVGRECSVNECKVKHEYENHKELKALSDECEKKSKSSSRKSKKHSKKHSKERHEVRNSHKRRGSRSPLREERPRGKSPTQRSIRESNRRSKHRSRSRSLDRKRSYDRNHLERDYRNHVYQYNDRRRHSPNSRNVTSNRERSDYDRSRRGRRSRERDAGRKLRYGKKLEQRNKESSEDEVIDLEDEKEDEDEEAEIERRRKQRQELLKKLGVNDVNEASNSGFSSAAPSPTKKSESCENTPCSPFIEEDSQQMGIFEDAVNEKRKLMSENEPQPDTDLVSDKTEPVKQRKAMDMFSEEDLDICGDDTHAVIGGKSNFYRTGINRAFENPALNDNWDDAEGYYRVRIGELLDGRYTVYGYTGQGVFSNVVRARDMARSGHEVAVKIIRSNEIMHKTGLKELEMLKRLNDADPEDKFHCLRLFRHFYHKSHLCLVFEPLSMNLREVLKKYGKDIGLHIKAVRSYSQQLFLALKLLKKCNILHADIKPDNILVNESKSVLKLCDFGSASSTSENDITPYLVSRFYRAPEIILGLNYDFNIDMWSVGVTLYELYTGKIMFPGKSNNQMLKFFMDLKGRFSNKMIRKGAFKDQHFDQNCNFLYQEIDKVTEREKVVVMSNIRATRDLQNELIAGHRLPEDQQRKVVQLKDLLEKILMLDPNKRFNINQALSHPFIQERLC</sequence>
<evidence type="ECO:0000256" key="4">
    <source>
        <dbReference type="ARBA" id="ARBA00022454"/>
    </source>
</evidence>
<evidence type="ECO:0000256" key="7">
    <source>
        <dbReference type="ARBA" id="ARBA00022553"/>
    </source>
</evidence>
<evidence type="ECO:0000256" key="13">
    <source>
        <dbReference type="ARBA" id="ARBA00022838"/>
    </source>
</evidence>
<dbReference type="SUPFAM" id="SSF56112">
    <property type="entry name" value="Protein kinase-like (PK-like)"/>
    <property type="match status" value="1"/>
</dbReference>
<dbReference type="OrthoDB" id="3967at2759"/>
<evidence type="ECO:0000313" key="28">
    <source>
        <dbReference type="Proteomes" id="UP000288716"/>
    </source>
</evidence>
<evidence type="ECO:0000256" key="8">
    <source>
        <dbReference type="ARBA" id="ARBA00022664"/>
    </source>
</evidence>
<feature type="compositionally biased region" description="Basic and acidic residues" evidence="25">
    <location>
        <begin position="283"/>
        <end position="304"/>
    </location>
</feature>
<organism evidence="27 28">
    <name type="scientific">Leptotrombidium deliense</name>
    <dbReference type="NCBI Taxonomy" id="299467"/>
    <lineage>
        <taxon>Eukaryota</taxon>
        <taxon>Metazoa</taxon>
        <taxon>Ecdysozoa</taxon>
        <taxon>Arthropoda</taxon>
        <taxon>Chelicerata</taxon>
        <taxon>Arachnida</taxon>
        <taxon>Acari</taxon>
        <taxon>Acariformes</taxon>
        <taxon>Trombidiformes</taxon>
        <taxon>Prostigmata</taxon>
        <taxon>Anystina</taxon>
        <taxon>Parasitengona</taxon>
        <taxon>Trombiculoidea</taxon>
        <taxon>Trombiculidae</taxon>
        <taxon>Leptotrombidium</taxon>
    </lineage>
</organism>
<dbReference type="Pfam" id="PF00069">
    <property type="entry name" value="Pkinase"/>
    <property type="match status" value="1"/>
</dbReference>
<keyword evidence="9" id="KW-0808">Transferase</keyword>
<dbReference type="FunFam" id="1.10.510.10:FF:000078">
    <property type="entry name" value="Serine/threonine-protein kinase PRP4 homolog"/>
    <property type="match status" value="1"/>
</dbReference>
<evidence type="ECO:0000256" key="24">
    <source>
        <dbReference type="ARBA" id="ARBA00048977"/>
    </source>
</evidence>
<name>A0A443SLI8_9ACAR</name>
<evidence type="ECO:0000256" key="3">
    <source>
        <dbReference type="ARBA" id="ARBA00012513"/>
    </source>
</evidence>
<keyword evidence="4" id="KW-0158">Chromosome</keyword>
<comment type="caution">
    <text evidence="27">The sequence shown here is derived from an EMBL/GenBank/DDBJ whole genome shotgun (WGS) entry which is preliminary data.</text>
</comment>
<keyword evidence="18" id="KW-0539">Nucleus</keyword>
<dbReference type="GO" id="GO:0005681">
    <property type="term" value="C:spliceosomal complex"/>
    <property type="evidence" value="ECO:0007669"/>
    <property type="project" value="UniProtKB-KW"/>
</dbReference>
<keyword evidence="11" id="KW-0547">Nucleotide-binding</keyword>
<keyword evidence="14" id="KW-0067">ATP-binding</keyword>
<keyword evidence="12 27" id="KW-0418">Kinase</keyword>
<dbReference type="GO" id="GO:0000776">
    <property type="term" value="C:kinetochore"/>
    <property type="evidence" value="ECO:0007669"/>
    <property type="project" value="UniProtKB-KW"/>
</dbReference>
<dbReference type="PANTHER" id="PTHR24058:SF103">
    <property type="entry name" value="SERINE_THREONINE-PROTEIN KINASE PRP4 HOMOLOG"/>
    <property type="match status" value="1"/>
</dbReference>
<feature type="compositionally biased region" description="Polar residues" evidence="25">
    <location>
        <begin position="345"/>
        <end position="357"/>
    </location>
</feature>
<evidence type="ECO:0000256" key="9">
    <source>
        <dbReference type="ARBA" id="ARBA00022679"/>
    </source>
</evidence>
<evidence type="ECO:0000256" key="12">
    <source>
        <dbReference type="ARBA" id="ARBA00022777"/>
    </source>
</evidence>
<dbReference type="STRING" id="299467.A0A443SLI8"/>
<dbReference type="InterPro" id="IPR050494">
    <property type="entry name" value="Ser_Thr_dual-spec_kinase"/>
</dbReference>
<keyword evidence="5" id="KW-1017">Isopeptide bond</keyword>
<evidence type="ECO:0000256" key="21">
    <source>
        <dbReference type="ARBA" id="ARBA00031858"/>
    </source>
</evidence>
<keyword evidence="15" id="KW-0832">Ubl conjugation</keyword>
<dbReference type="PROSITE" id="PS00108">
    <property type="entry name" value="PROTEIN_KINASE_ST"/>
    <property type="match status" value="1"/>
</dbReference>
<feature type="region of interest" description="Disordered" evidence="25">
    <location>
        <begin position="157"/>
        <end position="327"/>
    </location>
</feature>
<evidence type="ECO:0000256" key="11">
    <source>
        <dbReference type="ARBA" id="ARBA00022741"/>
    </source>
</evidence>
<comment type="catalytic activity">
    <reaction evidence="24">
        <text>L-seryl-[protein] + ATP = O-phospho-L-seryl-[protein] + ADP + H(+)</text>
        <dbReference type="Rhea" id="RHEA:17989"/>
        <dbReference type="Rhea" id="RHEA-COMP:9863"/>
        <dbReference type="Rhea" id="RHEA-COMP:11604"/>
        <dbReference type="ChEBI" id="CHEBI:15378"/>
        <dbReference type="ChEBI" id="CHEBI:29999"/>
        <dbReference type="ChEBI" id="CHEBI:30616"/>
        <dbReference type="ChEBI" id="CHEBI:83421"/>
        <dbReference type="ChEBI" id="CHEBI:456216"/>
        <dbReference type="EC" id="2.7.11.1"/>
    </reaction>
    <physiologicalReaction direction="left-to-right" evidence="24">
        <dbReference type="Rhea" id="RHEA:17990"/>
    </physiologicalReaction>
</comment>
<evidence type="ECO:0000256" key="19">
    <source>
        <dbReference type="ARBA" id="ARBA00023596"/>
    </source>
</evidence>
<comment type="catalytic activity">
    <reaction evidence="23">
        <text>L-threonyl-[protein] + ATP = O-phospho-L-threonyl-[protein] + ADP + H(+)</text>
        <dbReference type="Rhea" id="RHEA:46608"/>
        <dbReference type="Rhea" id="RHEA-COMP:11060"/>
        <dbReference type="Rhea" id="RHEA-COMP:11605"/>
        <dbReference type="ChEBI" id="CHEBI:15378"/>
        <dbReference type="ChEBI" id="CHEBI:30013"/>
        <dbReference type="ChEBI" id="CHEBI:30616"/>
        <dbReference type="ChEBI" id="CHEBI:61977"/>
        <dbReference type="ChEBI" id="CHEBI:456216"/>
        <dbReference type="EC" id="2.7.11.1"/>
    </reaction>
    <physiologicalReaction direction="left-to-right" evidence="23">
        <dbReference type="Rhea" id="RHEA:46609"/>
    </physiologicalReaction>
</comment>
<evidence type="ECO:0000256" key="25">
    <source>
        <dbReference type="SAM" id="MobiDB-lite"/>
    </source>
</evidence>
<proteinExistence type="inferred from homology"/>
<comment type="similarity">
    <text evidence="19">Belongs to the protein kinase superfamily. CMGC Ser/Thr protein kinase family.</text>
</comment>
<evidence type="ECO:0000256" key="1">
    <source>
        <dbReference type="ARBA" id="ARBA00004123"/>
    </source>
</evidence>
<dbReference type="Proteomes" id="UP000288716">
    <property type="component" value="Unassembled WGS sequence"/>
</dbReference>
<feature type="region of interest" description="Disordered" evidence="25">
    <location>
        <begin position="341"/>
        <end position="368"/>
    </location>
</feature>
<dbReference type="InterPro" id="IPR044092">
    <property type="entry name" value="STKc_PRP4"/>
</dbReference>
<dbReference type="EC" id="2.7.11.1" evidence="3"/>
<keyword evidence="7" id="KW-0597">Phosphoprotein</keyword>
<dbReference type="EMBL" id="NCKV01001410">
    <property type="protein sequence ID" value="RWS28390.1"/>
    <property type="molecule type" value="Genomic_DNA"/>
</dbReference>
<keyword evidence="28" id="KW-1185">Reference proteome</keyword>
<keyword evidence="16" id="KW-0007">Acetylation</keyword>
<evidence type="ECO:0000256" key="6">
    <source>
        <dbReference type="ARBA" id="ARBA00022527"/>
    </source>
</evidence>
<dbReference type="CDD" id="cd14135">
    <property type="entry name" value="STKc_PRP4"/>
    <property type="match status" value="1"/>
</dbReference>
<feature type="compositionally biased region" description="Basic and acidic residues" evidence="25">
    <location>
        <begin position="267"/>
        <end position="276"/>
    </location>
</feature>
<dbReference type="GO" id="GO:0045292">
    <property type="term" value="P:mRNA cis splicing, via spliceosome"/>
    <property type="evidence" value="ECO:0007669"/>
    <property type="project" value="InterPro"/>
</dbReference>